<dbReference type="PANTHER" id="PTHR44942:SF4">
    <property type="entry name" value="METHYLTRANSFERASE TYPE 11 DOMAIN-CONTAINING PROTEIN"/>
    <property type="match status" value="1"/>
</dbReference>
<gene>
    <name evidence="5" type="ORF">GCM10007907_19900</name>
</gene>
<dbReference type="InterPro" id="IPR029063">
    <property type="entry name" value="SAM-dependent_MTases_sf"/>
</dbReference>
<dbReference type="CDD" id="cd02440">
    <property type="entry name" value="AdoMet_MTases"/>
    <property type="match status" value="1"/>
</dbReference>
<reference evidence="6" key="1">
    <citation type="journal article" date="2019" name="Int. J. Syst. Evol. Microbiol.">
        <title>The Global Catalogue of Microorganisms (GCM) 10K type strain sequencing project: providing services to taxonomists for standard genome sequencing and annotation.</title>
        <authorList>
            <consortium name="The Broad Institute Genomics Platform"/>
            <consortium name="The Broad Institute Genome Sequencing Center for Infectious Disease"/>
            <person name="Wu L."/>
            <person name="Ma J."/>
        </authorList>
    </citation>
    <scope>NUCLEOTIDE SEQUENCE [LARGE SCALE GENOMIC DNA]</scope>
    <source>
        <strain evidence="6">NBRC 110044</strain>
    </source>
</reference>
<keyword evidence="3" id="KW-0808">Transferase</keyword>
<dbReference type="InterPro" id="IPR051052">
    <property type="entry name" value="Diverse_substrate_MTase"/>
</dbReference>
<organism evidence="5 6">
    <name type="scientific">Chitinimonas prasina</name>
    <dbReference type="NCBI Taxonomy" id="1434937"/>
    <lineage>
        <taxon>Bacteria</taxon>
        <taxon>Pseudomonadati</taxon>
        <taxon>Pseudomonadota</taxon>
        <taxon>Betaproteobacteria</taxon>
        <taxon>Neisseriales</taxon>
        <taxon>Chitinibacteraceae</taxon>
        <taxon>Chitinimonas</taxon>
    </lineage>
</organism>
<evidence type="ECO:0000256" key="3">
    <source>
        <dbReference type="ARBA" id="ARBA00022679"/>
    </source>
</evidence>
<comment type="caution">
    <text evidence="5">The sequence shown here is derived from an EMBL/GenBank/DDBJ whole genome shotgun (WGS) entry which is preliminary data.</text>
</comment>
<name>A0ABQ5YE34_9NEIS</name>
<dbReference type="InterPro" id="IPR013216">
    <property type="entry name" value="Methyltransf_11"/>
</dbReference>
<dbReference type="EMBL" id="BSOG01000002">
    <property type="protein sequence ID" value="GLR13200.1"/>
    <property type="molecule type" value="Genomic_DNA"/>
</dbReference>
<dbReference type="Pfam" id="PF08241">
    <property type="entry name" value="Methyltransf_11"/>
    <property type="match status" value="1"/>
</dbReference>
<evidence type="ECO:0000256" key="2">
    <source>
        <dbReference type="ARBA" id="ARBA00022603"/>
    </source>
</evidence>
<dbReference type="Gene3D" id="3.40.50.150">
    <property type="entry name" value="Vaccinia Virus protein VP39"/>
    <property type="match status" value="1"/>
</dbReference>
<dbReference type="SUPFAM" id="SSF53335">
    <property type="entry name" value="S-adenosyl-L-methionine-dependent methyltransferases"/>
    <property type="match status" value="1"/>
</dbReference>
<dbReference type="Proteomes" id="UP001156706">
    <property type="component" value="Unassembled WGS sequence"/>
</dbReference>
<comment type="similarity">
    <text evidence="1">Belongs to the methyltransferase superfamily.</text>
</comment>
<sequence>MSFQDHFSTQSAAYAQFRPCYPASLFAWLAQVAPTAGLAWDVATGNGQAALALAEHFQQVVATEPSAGQLANAPSHPHIIYRQEAAERSSLTAGTADLITVAQALHWFDLDAFMAEADRVLKPGGVLAIWCYEVFATEPAIDAFVADYYHHVVGAYWPPERRWLEQGYASLAMPYPRLPVPKLDMALMWTLDALIGYLGTWSATQRYKEDKQHDPLPALRKQLAPLWGDAPRRVSWPLRLHACQKPA</sequence>
<proteinExistence type="inferred from homology"/>
<evidence type="ECO:0000259" key="4">
    <source>
        <dbReference type="Pfam" id="PF08241"/>
    </source>
</evidence>
<keyword evidence="2 5" id="KW-0489">Methyltransferase</keyword>
<keyword evidence="6" id="KW-1185">Reference proteome</keyword>
<dbReference type="GO" id="GO:0032259">
    <property type="term" value="P:methylation"/>
    <property type="evidence" value="ECO:0007669"/>
    <property type="project" value="UniProtKB-KW"/>
</dbReference>
<dbReference type="GO" id="GO:0008168">
    <property type="term" value="F:methyltransferase activity"/>
    <property type="evidence" value="ECO:0007669"/>
    <property type="project" value="UniProtKB-KW"/>
</dbReference>
<protein>
    <submittedName>
        <fullName evidence="5">SAM-dependent methyltransferase</fullName>
    </submittedName>
</protein>
<dbReference type="RefSeq" id="WP_284196309.1">
    <property type="nucleotide sequence ID" value="NZ_BSOG01000002.1"/>
</dbReference>
<evidence type="ECO:0000256" key="1">
    <source>
        <dbReference type="ARBA" id="ARBA00008361"/>
    </source>
</evidence>
<feature type="domain" description="Methyltransferase type 11" evidence="4">
    <location>
        <begin position="41"/>
        <end position="129"/>
    </location>
</feature>
<dbReference type="PANTHER" id="PTHR44942">
    <property type="entry name" value="METHYLTRANSF_11 DOMAIN-CONTAINING PROTEIN"/>
    <property type="match status" value="1"/>
</dbReference>
<evidence type="ECO:0000313" key="5">
    <source>
        <dbReference type="EMBL" id="GLR13200.1"/>
    </source>
</evidence>
<accession>A0ABQ5YE34</accession>
<evidence type="ECO:0000313" key="6">
    <source>
        <dbReference type="Proteomes" id="UP001156706"/>
    </source>
</evidence>